<evidence type="ECO:0000256" key="5">
    <source>
        <dbReference type="ARBA" id="ARBA00022771"/>
    </source>
</evidence>
<dbReference type="Pfam" id="PF14369">
    <property type="entry name" value="Zn_ribbon_19"/>
    <property type="match status" value="1"/>
</dbReference>
<protein>
    <recommendedName>
        <fullName evidence="2">RING-type E3 ubiquitin transferase</fullName>
        <ecNumber evidence="2">2.3.2.27</ecNumber>
    </recommendedName>
</protein>
<dbReference type="Proteomes" id="UP000006882">
    <property type="component" value="Chromosome G1"/>
</dbReference>
<feature type="compositionally biased region" description="Basic and acidic residues" evidence="9">
    <location>
        <begin position="121"/>
        <end position="132"/>
    </location>
</feature>
<name>A0A251RI17_PRUPE</name>
<dbReference type="OrthoDB" id="8062037at2759"/>
<dbReference type="AlphaFoldDB" id="A0A251RI17"/>
<feature type="region of interest" description="Disordered" evidence="9">
    <location>
        <begin position="116"/>
        <end position="156"/>
    </location>
</feature>
<evidence type="ECO:0000313" key="12">
    <source>
        <dbReference type="Proteomes" id="UP000006882"/>
    </source>
</evidence>
<gene>
    <name evidence="11" type="ORF">PRUPE_1G501100</name>
</gene>
<evidence type="ECO:0000256" key="2">
    <source>
        <dbReference type="ARBA" id="ARBA00012483"/>
    </source>
</evidence>
<keyword evidence="12" id="KW-1185">Reference proteome</keyword>
<dbReference type="Gene3D" id="3.30.40.10">
    <property type="entry name" value="Zinc/RING finger domain, C3HC4 (zinc finger)"/>
    <property type="match status" value="1"/>
</dbReference>
<dbReference type="Gramene" id="ONI34825">
    <property type="protein sequence ID" value="ONI34825"/>
    <property type="gene ID" value="PRUPE_1G501100"/>
</dbReference>
<keyword evidence="6" id="KW-0833">Ubl conjugation pathway</keyword>
<evidence type="ECO:0000256" key="8">
    <source>
        <dbReference type="PROSITE-ProRule" id="PRU00175"/>
    </source>
</evidence>
<evidence type="ECO:0000256" key="9">
    <source>
        <dbReference type="SAM" id="MobiDB-lite"/>
    </source>
</evidence>
<dbReference type="SMR" id="A0A251RI17"/>
<evidence type="ECO:0000256" key="3">
    <source>
        <dbReference type="ARBA" id="ARBA00022679"/>
    </source>
</evidence>
<proteinExistence type="predicted"/>
<keyword evidence="4" id="KW-0479">Metal-binding</keyword>
<comment type="catalytic activity">
    <reaction evidence="1">
        <text>S-ubiquitinyl-[E2 ubiquitin-conjugating enzyme]-L-cysteine + [acceptor protein]-L-lysine = [E2 ubiquitin-conjugating enzyme]-L-cysteine + N(6)-ubiquitinyl-[acceptor protein]-L-lysine.</text>
        <dbReference type="EC" id="2.3.2.27"/>
    </reaction>
</comment>
<dbReference type="SMART" id="SM00184">
    <property type="entry name" value="RING"/>
    <property type="match status" value="1"/>
</dbReference>
<dbReference type="InterPro" id="IPR001841">
    <property type="entry name" value="Znf_RING"/>
</dbReference>
<dbReference type="FunFam" id="3.30.40.10:FF:000022">
    <property type="entry name" value="E3 ubiquitin-protein ligase RING1-like"/>
    <property type="match status" value="1"/>
</dbReference>
<sequence length="361" mass="41418">MSLSPPRERDIDINNGSTTYQLYWCYQCNRTVRITSTTNPSEIVCPRCFGQFLSEFDMSIRPRDLLDYTDFDPSPEARLLEVLSLMFDPPMGAFNHGLDDPEADARERPWFWRRQLGQEGRGMEAETQESRTNRRRRRNPSFDGRENWDPEPEPRARNRPRTWIIVRPIEDPPSSLGPIPSSQENPILPVPRGVELGNYFFGSGLQGLIEELTQNDRPGPPPVPETDINALPTVKITETHLSNDPCCPVCMEEFKVGAEARELPCNHIYHSDCIVPWLRLHNSCPVCRVGIPVCGDGSEESEGSNNERRSQRCLSWSRLRSLWPFRARYRRIQPQGDNEQHSAATSASRVAEPWWRSCTIL</sequence>
<dbReference type="GO" id="GO:0061630">
    <property type="term" value="F:ubiquitin protein ligase activity"/>
    <property type="evidence" value="ECO:0000318"/>
    <property type="project" value="GO_Central"/>
</dbReference>
<dbReference type="InterPro" id="IPR013083">
    <property type="entry name" value="Znf_RING/FYVE/PHD"/>
</dbReference>
<dbReference type="EMBL" id="CM007651">
    <property type="protein sequence ID" value="ONI34825.1"/>
    <property type="molecule type" value="Genomic_DNA"/>
</dbReference>
<dbReference type="SUPFAM" id="SSF57850">
    <property type="entry name" value="RING/U-box"/>
    <property type="match status" value="1"/>
</dbReference>
<feature type="compositionally biased region" description="Basic and acidic residues" evidence="9">
    <location>
        <begin position="143"/>
        <end position="156"/>
    </location>
</feature>
<feature type="domain" description="RING-type" evidence="10">
    <location>
        <begin position="247"/>
        <end position="288"/>
    </location>
</feature>
<dbReference type="CDD" id="cd16667">
    <property type="entry name" value="RING-H2_RNF126-like"/>
    <property type="match status" value="1"/>
</dbReference>
<evidence type="ECO:0000256" key="4">
    <source>
        <dbReference type="ARBA" id="ARBA00022723"/>
    </source>
</evidence>
<dbReference type="PROSITE" id="PS50089">
    <property type="entry name" value="ZF_RING_2"/>
    <property type="match status" value="1"/>
</dbReference>
<dbReference type="InterPro" id="IPR039525">
    <property type="entry name" value="RNF126-like_zinc-ribbon"/>
</dbReference>
<accession>A0A251RI17</accession>
<keyword evidence="7" id="KW-0862">Zinc</keyword>
<evidence type="ECO:0000256" key="1">
    <source>
        <dbReference type="ARBA" id="ARBA00000900"/>
    </source>
</evidence>
<keyword evidence="3" id="KW-0808">Transferase</keyword>
<dbReference type="eggNOG" id="KOG0800">
    <property type="taxonomic scope" value="Eukaryota"/>
</dbReference>
<evidence type="ECO:0000256" key="7">
    <source>
        <dbReference type="ARBA" id="ARBA00022833"/>
    </source>
</evidence>
<dbReference type="PANTHER" id="PTHR15710:SF18">
    <property type="entry name" value="RING-TYPE E3 UBIQUITIN TRANSFERASE"/>
    <property type="match status" value="1"/>
</dbReference>
<reference evidence="11 12" key="1">
    <citation type="journal article" date="2013" name="Nat. Genet.">
        <title>The high-quality draft genome of peach (Prunus persica) identifies unique patterns of genetic diversity, domestication and genome evolution.</title>
        <authorList>
            <consortium name="International Peach Genome Initiative"/>
            <person name="Verde I."/>
            <person name="Abbott A.G."/>
            <person name="Scalabrin S."/>
            <person name="Jung S."/>
            <person name="Shu S."/>
            <person name="Marroni F."/>
            <person name="Zhebentyayeva T."/>
            <person name="Dettori M.T."/>
            <person name="Grimwood J."/>
            <person name="Cattonaro F."/>
            <person name="Zuccolo A."/>
            <person name="Rossini L."/>
            <person name="Jenkins J."/>
            <person name="Vendramin E."/>
            <person name="Meisel L.A."/>
            <person name="Decroocq V."/>
            <person name="Sosinski B."/>
            <person name="Prochnik S."/>
            <person name="Mitros T."/>
            <person name="Policriti A."/>
            <person name="Cipriani G."/>
            <person name="Dondini L."/>
            <person name="Ficklin S."/>
            <person name="Goodstein D.M."/>
            <person name="Xuan P."/>
            <person name="Del Fabbro C."/>
            <person name="Aramini V."/>
            <person name="Copetti D."/>
            <person name="Gonzalez S."/>
            <person name="Horner D.S."/>
            <person name="Falchi R."/>
            <person name="Lucas S."/>
            <person name="Mica E."/>
            <person name="Maldonado J."/>
            <person name="Lazzari B."/>
            <person name="Bielenberg D."/>
            <person name="Pirona R."/>
            <person name="Miculan M."/>
            <person name="Barakat A."/>
            <person name="Testolin R."/>
            <person name="Stella A."/>
            <person name="Tartarini S."/>
            <person name="Tonutti P."/>
            <person name="Arus P."/>
            <person name="Orellana A."/>
            <person name="Wells C."/>
            <person name="Main D."/>
            <person name="Vizzotto G."/>
            <person name="Silva H."/>
            <person name="Salamini F."/>
            <person name="Schmutz J."/>
            <person name="Morgante M."/>
            <person name="Rokhsar D.S."/>
        </authorList>
    </citation>
    <scope>NUCLEOTIDE SEQUENCE [LARGE SCALE GENOMIC DNA]</scope>
    <source>
        <strain evidence="12">cv. Nemared</strain>
    </source>
</reference>
<evidence type="ECO:0000259" key="10">
    <source>
        <dbReference type="PROSITE" id="PS50089"/>
    </source>
</evidence>
<dbReference type="PANTHER" id="PTHR15710">
    <property type="entry name" value="E3 UBIQUITIN-PROTEIN LIGASE PRAJA"/>
    <property type="match status" value="1"/>
</dbReference>
<dbReference type="EC" id="2.3.2.27" evidence="2"/>
<dbReference type="GO" id="GO:0008270">
    <property type="term" value="F:zinc ion binding"/>
    <property type="evidence" value="ECO:0007669"/>
    <property type="project" value="UniProtKB-KW"/>
</dbReference>
<dbReference type="GO" id="GO:0005737">
    <property type="term" value="C:cytoplasm"/>
    <property type="evidence" value="ECO:0000318"/>
    <property type="project" value="GO_Central"/>
</dbReference>
<dbReference type="Pfam" id="PF13639">
    <property type="entry name" value="zf-RING_2"/>
    <property type="match status" value="1"/>
</dbReference>
<evidence type="ECO:0000313" key="11">
    <source>
        <dbReference type="EMBL" id="ONI34825.1"/>
    </source>
</evidence>
<keyword evidence="5 8" id="KW-0863">Zinc-finger</keyword>
<organism evidence="11 12">
    <name type="scientific">Prunus persica</name>
    <name type="common">Peach</name>
    <name type="synonym">Amygdalus persica</name>
    <dbReference type="NCBI Taxonomy" id="3760"/>
    <lineage>
        <taxon>Eukaryota</taxon>
        <taxon>Viridiplantae</taxon>
        <taxon>Streptophyta</taxon>
        <taxon>Embryophyta</taxon>
        <taxon>Tracheophyta</taxon>
        <taxon>Spermatophyta</taxon>
        <taxon>Magnoliopsida</taxon>
        <taxon>eudicotyledons</taxon>
        <taxon>Gunneridae</taxon>
        <taxon>Pentapetalae</taxon>
        <taxon>rosids</taxon>
        <taxon>fabids</taxon>
        <taxon>Rosales</taxon>
        <taxon>Rosaceae</taxon>
        <taxon>Amygdaloideae</taxon>
        <taxon>Amygdaleae</taxon>
        <taxon>Prunus</taxon>
    </lineage>
</organism>
<dbReference type="GO" id="GO:0016567">
    <property type="term" value="P:protein ubiquitination"/>
    <property type="evidence" value="ECO:0000318"/>
    <property type="project" value="GO_Central"/>
</dbReference>
<evidence type="ECO:0000256" key="6">
    <source>
        <dbReference type="ARBA" id="ARBA00022786"/>
    </source>
</evidence>